<reference evidence="2 3" key="1">
    <citation type="submission" date="2024-05" db="EMBL/GenBank/DDBJ databases">
        <authorList>
            <person name="Park S."/>
        </authorList>
    </citation>
    <scope>NUCLEOTIDE SEQUENCE [LARGE SCALE GENOMIC DNA]</scope>
    <source>
        <strain evidence="2 3">DGU5</strain>
    </source>
</reference>
<proteinExistence type="predicted"/>
<keyword evidence="3" id="KW-1185">Reference proteome</keyword>
<dbReference type="Proteomes" id="UP001484535">
    <property type="component" value="Unassembled WGS sequence"/>
</dbReference>
<dbReference type="RefSeq" id="WP_346785478.1">
    <property type="nucleotide sequence ID" value="NZ_JBDLBR010000004.1"/>
</dbReference>
<accession>A0ABV0CZA9</accession>
<protein>
    <submittedName>
        <fullName evidence="2">PilZ domain-containing protein</fullName>
    </submittedName>
</protein>
<name>A0ABV0CZA9_9SPHN</name>
<dbReference type="EMBL" id="JBDLBR010000004">
    <property type="protein sequence ID" value="MEN7538022.1"/>
    <property type="molecule type" value="Genomic_DNA"/>
</dbReference>
<comment type="caution">
    <text evidence="2">The sequence shown here is derived from an EMBL/GenBank/DDBJ whole genome shotgun (WGS) entry which is preliminary data.</text>
</comment>
<dbReference type="SUPFAM" id="SSF141371">
    <property type="entry name" value="PilZ domain-like"/>
    <property type="match status" value="1"/>
</dbReference>
<organism evidence="2 3">
    <name type="scientific">Aurantiacibacter flavus</name>
    <dbReference type="NCBI Taxonomy" id="3145232"/>
    <lineage>
        <taxon>Bacteria</taxon>
        <taxon>Pseudomonadati</taxon>
        <taxon>Pseudomonadota</taxon>
        <taxon>Alphaproteobacteria</taxon>
        <taxon>Sphingomonadales</taxon>
        <taxon>Erythrobacteraceae</taxon>
        <taxon>Aurantiacibacter</taxon>
    </lineage>
</organism>
<dbReference type="InterPro" id="IPR009875">
    <property type="entry name" value="PilZ_domain"/>
</dbReference>
<feature type="domain" description="PilZ" evidence="1">
    <location>
        <begin position="16"/>
        <end position="91"/>
    </location>
</feature>
<dbReference type="Pfam" id="PF07238">
    <property type="entry name" value="PilZ"/>
    <property type="match status" value="1"/>
</dbReference>
<gene>
    <name evidence="2" type="ORF">ABDJ38_12640</name>
</gene>
<evidence type="ECO:0000259" key="1">
    <source>
        <dbReference type="Pfam" id="PF07238"/>
    </source>
</evidence>
<evidence type="ECO:0000313" key="3">
    <source>
        <dbReference type="Proteomes" id="UP001484535"/>
    </source>
</evidence>
<evidence type="ECO:0000313" key="2">
    <source>
        <dbReference type="EMBL" id="MEN7538022.1"/>
    </source>
</evidence>
<sequence>MPLHRPPLNAEVLLDQRGSARRTVRFATPVDSAADKTRARIHDLSESGLRLETAVGFDLGETLLVELPFVGETVARVVWNERNSYGCEFSAPVGKAAVSAALLRSRKSPSRKSSEGAIKEHDIGIDPSLEQIAAWTVEFGNAKDADEGYRLIGFRMSEEGIVKALVTKNY</sequence>